<reference evidence="1 2" key="1">
    <citation type="journal article" date="2020" name="Mol. Biol. Evol.">
        <title>Distinct Expression and Methylation Patterns for Genes with Different Fates following a Single Whole-Genome Duplication in Flowering Plants.</title>
        <authorList>
            <person name="Shi T."/>
            <person name="Rahmani R.S."/>
            <person name="Gugger P.F."/>
            <person name="Wang M."/>
            <person name="Li H."/>
            <person name="Zhang Y."/>
            <person name="Li Z."/>
            <person name="Wang Q."/>
            <person name="Van de Peer Y."/>
            <person name="Marchal K."/>
            <person name="Chen J."/>
        </authorList>
    </citation>
    <scope>NUCLEOTIDE SEQUENCE [LARGE SCALE GENOMIC DNA]</scope>
    <source>
        <tissue evidence="1">Leaf</tissue>
    </source>
</reference>
<comment type="caution">
    <text evidence="1">The sequence shown here is derived from an EMBL/GenBank/DDBJ whole genome shotgun (WGS) entry which is preliminary data.</text>
</comment>
<keyword evidence="2" id="KW-1185">Reference proteome</keyword>
<sequence>MPAISKRDRMSTDPSELFCLNSNSTGSKIDY</sequence>
<evidence type="ECO:0000313" key="1">
    <source>
        <dbReference type="EMBL" id="DAD45434.1"/>
    </source>
</evidence>
<dbReference type="EMBL" id="DUZY01000007">
    <property type="protein sequence ID" value="DAD45434.1"/>
    <property type="molecule type" value="Genomic_DNA"/>
</dbReference>
<organism evidence="1 2">
    <name type="scientific">Nelumbo nucifera</name>
    <name type="common">Sacred lotus</name>
    <dbReference type="NCBI Taxonomy" id="4432"/>
    <lineage>
        <taxon>Eukaryota</taxon>
        <taxon>Viridiplantae</taxon>
        <taxon>Streptophyta</taxon>
        <taxon>Embryophyta</taxon>
        <taxon>Tracheophyta</taxon>
        <taxon>Spermatophyta</taxon>
        <taxon>Magnoliopsida</taxon>
        <taxon>Proteales</taxon>
        <taxon>Nelumbonaceae</taxon>
        <taxon>Nelumbo</taxon>
    </lineage>
</organism>
<evidence type="ECO:0000313" key="2">
    <source>
        <dbReference type="Proteomes" id="UP000607653"/>
    </source>
</evidence>
<name>A0A822ZH62_NELNU</name>
<gene>
    <name evidence="1" type="ORF">HUJ06_003664</name>
</gene>
<dbReference type="AlphaFoldDB" id="A0A822ZH62"/>
<dbReference type="Proteomes" id="UP000607653">
    <property type="component" value="Unassembled WGS sequence"/>
</dbReference>
<proteinExistence type="predicted"/>
<accession>A0A822ZH62</accession>
<protein>
    <submittedName>
        <fullName evidence="1">Uncharacterized protein</fullName>
    </submittedName>
</protein>